<name>A0A928VNI6_9CYAN</name>
<organism evidence="2 3">
    <name type="scientific">Romeriopsis navalis LEGE 11480</name>
    <dbReference type="NCBI Taxonomy" id="2777977"/>
    <lineage>
        <taxon>Bacteria</taxon>
        <taxon>Bacillati</taxon>
        <taxon>Cyanobacteriota</taxon>
        <taxon>Cyanophyceae</taxon>
        <taxon>Leptolyngbyales</taxon>
        <taxon>Leptolyngbyaceae</taxon>
        <taxon>Romeriopsis</taxon>
        <taxon>Romeriopsis navalis</taxon>
    </lineage>
</organism>
<evidence type="ECO:0008006" key="4">
    <source>
        <dbReference type="Google" id="ProtNLM"/>
    </source>
</evidence>
<keyword evidence="1" id="KW-0472">Membrane</keyword>
<comment type="caution">
    <text evidence="2">The sequence shown here is derived from an EMBL/GenBank/DDBJ whole genome shotgun (WGS) entry which is preliminary data.</text>
</comment>
<sequence length="112" mass="12380">MPQCFRCGRTVNATDVKCKTCGAELKAFGHPGIELHRATGEVALCVTCTYHVDDSCNYDKRPHAQDCTLYQDVKHQIAEIHRPGARQPRSSNQLVITVAVVLGLLLLASMMR</sequence>
<protein>
    <recommendedName>
        <fullName evidence="4">DZANK-type domain-containing protein</fullName>
    </recommendedName>
</protein>
<evidence type="ECO:0000313" key="2">
    <source>
        <dbReference type="EMBL" id="MBE9029966.1"/>
    </source>
</evidence>
<keyword evidence="1" id="KW-0812">Transmembrane</keyword>
<evidence type="ECO:0000256" key="1">
    <source>
        <dbReference type="SAM" id="Phobius"/>
    </source>
</evidence>
<dbReference type="Proteomes" id="UP000625316">
    <property type="component" value="Unassembled WGS sequence"/>
</dbReference>
<dbReference type="EMBL" id="JADEXQ010000026">
    <property type="protein sequence ID" value="MBE9029966.1"/>
    <property type="molecule type" value="Genomic_DNA"/>
</dbReference>
<keyword evidence="1" id="KW-1133">Transmembrane helix</keyword>
<dbReference type="AlphaFoldDB" id="A0A928VNI6"/>
<feature type="transmembrane region" description="Helical" evidence="1">
    <location>
        <begin position="94"/>
        <end position="111"/>
    </location>
</feature>
<accession>A0A928VNI6</accession>
<gene>
    <name evidence="2" type="ORF">IQ266_09530</name>
</gene>
<reference evidence="2" key="1">
    <citation type="submission" date="2020-10" db="EMBL/GenBank/DDBJ databases">
        <authorList>
            <person name="Castelo-Branco R."/>
            <person name="Eusebio N."/>
            <person name="Adriana R."/>
            <person name="Vieira A."/>
            <person name="Brugerolle De Fraissinette N."/>
            <person name="Rezende De Castro R."/>
            <person name="Schneider M.P."/>
            <person name="Vasconcelos V."/>
            <person name="Leao P.N."/>
        </authorList>
    </citation>
    <scope>NUCLEOTIDE SEQUENCE</scope>
    <source>
        <strain evidence="2">LEGE 11480</strain>
    </source>
</reference>
<proteinExistence type="predicted"/>
<keyword evidence="3" id="KW-1185">Reference proteome</keyword>
<evidence type="ECO:0000313" key="3">
    <source>
        <dbReference type="Proteomes" id="UP000625316"/>
    </source>
</evidence>
<dbReference type="RefSeq" id="WP_264324793.1">
    <property type="nucleotide sequence ID" value="NZ_JADEXQ010000026.1"/>
</dbReference>